<dbReference type="EMBL" id="QQSY01000001">
    <property type="protein sequence ID" value="RDJ00574.1"/>
    <property type="molecule type" value="Genomic_DNA"/>
</dbReference>
<reference evidence="1 2" key="1">
    <citation type="submission" date="2018-07" db="EMBL/GenBank/DDBJ databases">
        <title>Dyella solisilvae sp. nov., isolated from the pine and broad-leaved mixed forest soil.</title>
        <authorList>
            <person name="Gao Z."/>
            <person name="Qiu L."/>
        </authorList>
    </citation>
    <scope>NUCLEOTIDE SEQUENCE [LARGE SCALE GENOMIC DNA]</scope>
    <source>
        <strain evidence="1 2">DHG54</strain>
    </source>
</reference>
<keyword evidence="2" id="KW-1185">Reference proteome</keyword>
<evidence type="ECO:0000313" key="2">
    <source>
        <dbReference type="Proteomes" id="UP000254711"/>
    </source>
</evidence>
<name>A0A370KD45_9GAMM</name>
<dbReference type="AlphaFoldDB" id="A0A370KD45"/>
<dbReference type="Proteomes" id="UP000254711">
    <property type="component" value="Unassembled WGS sequence"/>
</dbReference>
<dbReference type="RefSeq" id="WP_114824298.1">
    <property type="nucleotide sequence ID" value="NZ_QQSY01000001.1"/>
</dbReference>
<organism evidence="1 2">
    <name type="scientific">Dyella solisilvae</name>
    <dbReference type="NCBI Taxonomy" id="1920168"/>
    <lineage>
        <taxon>Bacteria</taxon>
        <taxon>Pseudomonadati</taxon>
        <taxon>Pseudomonadota</taxon>
        <taxon>Gammaproteobacteria</taxon>
        <taxon>Lysobacterales</taxon>
        <taxon>Rhodanobacteraceae</taxon>
        <taxon>Dyella</taxon>
    </lineage>
</organism>
<comment type="caution">
    <text evidence="1">The sequence shown here is derived from an EMBL/GenBank/DDBJ whole genome shotgun (WGS) entry which is preliminary data.</text>
</comment>
<dbReference type="OrthoDB" id="9809485at2"/>
<proteinExistence type="predicted"/>
<sequence length="252" mass="25985">MSYRTYSLHQLGWQPDFAQDLTLADFEAGYPARVVATRADDLVLLCSRGALVFESPDCVDVAVGDWVMVEHKANRVVARLTRRSLLAYASAGDGHQRLARAANLDALFIVAGPGDGGEFAPLRRYVTLALEAGVMPVVLRTAGASTGELASELAGLPLTQVVDAGDVASVARLSPWMATGRTVGVMGCPNPDHAALTPDLLGSALGLAPAWPGGDVASTLSGGLAPTSGGAWVVGLPSLRARGLAVVESVTA</sequence>
<protein>
    <submittedName>
        <fullName evidence="1">Ribosome small subunit-dependent GTPase A</fullName>
    </submittedName>
</protein>
<accession>A0A370KD45</accession>
<evidence type="ECO:0000313" key="1">
    <source>
        <dbReference type="EMBL" id="RDJ00574.1"/>
    </source>
</evidence>
<gene>
    <name evidence="1" type="ORF">DVT68_07250</name>
</gene>